<reference evidence="1 2" key="1">
    <citation type="journal article" date="2008" name="Nature">
        <title>The genome of Laccaria bicolor provides insights into mycorrhizal symbiosis.</title>
        <authorList>
            <person name="Martin F."/>
            <person name="Aerts A."/>
            <person name="Ahren D."/>
            <person name="Brun A."/>
            <person name="Danchin E.G.J."/>
            <person name="Duchaussoy F."/>
            <person name="Gibon J."/>
            <person name="Kohler A."/>
            <person name="Lindquist E."/>
            <person name="Pereda V."/>
            <person name="Salamov A."/>
            <person name="Shapiro H.J."/>
            <person name="Wuyts J."/>
            <person name="Blaudez D."/>
            <person name="Buee M."/>
            <person name="Brokstein P."/>
            <person name="Canbaeck B."/>
            <person name="Cohen D."/>
            <person name="Courty P.E."/>
            <person name="Coutinho P.M."/>
            <person name="Delaruelle C."/>
            <person name="Detter J.C."/>
            <person name="Deveau A."/>
            <person name="DiFazio S."/>
            <person name="Duplessis S."/>
            <person name="Fraissinet-Tachet L."/>
            <person name="Lucic E."/>
            <person name="Frey-Klett P."/>
            <person name="Fourrey C."/>
            <person name="Feussner I."/>
            <person name="Gay G."/>
            <person name="Grimwood J."/>
            <person name="Hoegger P.J."/>
            <person name="Jain P."/>
            <person name="Kilaru S."/>
            <person name="Labbe J."/>
            <person name="Lin Y.C."/>
            <person name="Legue V."/>
            <person name="Le Tacon F."/>
            <person name="Marmeisse R."/>
            <person name="Melayah D."/>
            <person name="Montanini B."/>
            <person name="Muratet M."/>
            <person name="Nehls U."/>
            <person name="Niculita-Hirzel H."/>
            <person name="Oudot-Le Secq M.P."/>
            <person name="Peter M."/>
            <person name="Quesneville H."/>
            <person name="Rajashekar B."/>
            <person name="Reich M."/>
            <person name="Rouhier N."/>
            <person name="Schmutz J."/>
            <person name="Yin T."/>
            <person name="Chalot M."/>
            <person name="Henrissat B."/>
            <person name="Kuees U."/>
            <person name="Lucas S."/>
            <person name="Van de Peer Y."/>
            <person name="Podila G.K."/>
            <person name="Polle A."/>
            <person name="Pukkila P.J."/>
            <person name="Richardson P.M."/>
            <person name="Rouze P."/>
            <person name="Sanders I.R."/>
            <person name="Stajich J.E."/>
            <person name="Tunlid A."/>
            <person name="Tuskan G."/>
            <person name="Grigoriev I.V."/>
        </authorList>
    </citation>
    <scope>NUCLEOTIDE SEQUENCE [LARGE SCALE GENOMIC DNA]</scope>
    <source>
        <strain evidence="2">S238N-H82 / ATCC MYA-4686</strain>
    </source>
</reference>
<organism evidence="2">
    <name type="scientific">Laccaria bicolor (strain S238N-H82 / ATCC MYA-4686)</name>
    <name type="common">Bicoloured deceiver</name>
    <name type="synonym">Laccaria laccata var. bicolor</name>
    <dbReference type="NCBI Taxonomy" id="486041"/>
    <lineage>
        <taxon>Eukaryota</taxon>
        <taxon>Fungi</taxon>
        <taxon>Dikarya</taxon>
        <taxon>Basidiomycota</taxon>
        <taxon>Agaricomycotina</taxon>
        <taxon>Agaricomycetes</taxon>
        <taxon>Agaricomycetidae</taxon>
        <taxon>Agaricales</taxon>
        <taxon>Agaricineae</taxon>
        <taxon>Hydnangiaceae</taxon>
        <taxon>Laccaria</taxon>
    </lineage>
</organism>
<gene>
    <name evidence="1" type="ORF">LACBIDRAFT_331341</name>
</gene>
<evidence type="ECO:0000313" key="2">
    <source>
        <dbReference type="Proteomes" id="UP000001194"/>
    </source>
</evidence>
<proteinExistence type="predicted"/>
<dbReference type="EMBL" id="DS547123">
    <property type="protein sequence ID" value="EDR03634.1"/>
    <property type="molecule type" value="Genomic_DNA"/>
</dbReference>
<protein>
    <submittedName>
        <fullName evidence="1">Predicted protein</fullName>
    </submittedName>
</protein>
<dbReference type="InParanoid" id="B0DP71"/>
<dbReference type="HOGENOM" id="CLU_1768424_0_0_1"/>
<name>B0DP71_LACBS</name>
<dbReference type="GeneID" id="6081404"/>
<evidence type="ECO:0000313" key="1">
    <source>
        <dbReference type="EMBL" id="EDR03634.1"/>
    </source>
</evidence>
<accession>B0DP71</accession>
<sequence>MGQWQPSRYYCAVLSDPAHPLKAWFSHPPTQPAVGLFARISWHFLSALYVPRTVFACTSPLEEPYRTNLRGVWCSDMDKWLNLVLRELWSLSRDERRALPMPTCGFTALPQRLDEALLLSSAARFTSVRAKVVPLQCGARTTFLLAY</sequence>
<dbReference type="Proteomes" id="UP000001194">
    <property type="component" value="Unassembled WGS sequence"/>
</dbReference>
<dbReference type="AlphaFoldDB" id="B0DP71"/>
<keyword evidence="2" id="KW-1185">Reference proteome</keyword>
<dbReference type="KEGG" id="lbc:LACBIDRAFT_331341"/>
<dbReference type="RefSeq" id="XP_001885782.1">
    <property type="nucleotide sequence ID" value="XM_001885747.1"/>
</dbReference>